<comment type="function">
    <text evidence="10">Catalyzes the transfer of pyrophosphate from adenosine triphosphate (ATP) to 6-hydroxymethyl-7,8-dihydropterin, an enzymatic step in folate biosynthesis pathway.</text>
</comment>
<protein>
    <recommendedName>
        <fullName evidence="4">2-amino-4-hydroxy-6-hydroxymethyldihydropteridine pyrophosphokinase</fullName>
        <ecNumber evidence="3">2.7.6.3</ecNumber>
    </recommendedName>
    <alternativeName>
        <fullName evidence="11">6-hydroxymethyl-7,8-dihydropterin pyrophosphokinase</fullName>
    </alternativeName>
    <alternativeName>
        <fullName evidence="12">7,8-dihydro-6-hydroxymethylpterin-pyrophosphokinase</fullName>
    </alternativeName>
</protein>
<keyword evidence="8" id="KW-0067">ATP-binding</keyword>
<name>A0A3N4M596_9BACT</name>
<evidence type="ECO:0000256" key="5">
    <source>
        <dbReference type="ARBA" id="ARBA00022679"/>
    </source>
</evidence>
<evidence type="ECO:0000256" key="9">
    <source>
        <dbReference type="ARBA" id="ARBA00022909"/>
    </source>
</evidence>
<dbReference type="Gene3D" id="3.30.70.560">
    <property type="entry name" value="7,8-Dihydro-6-hydroxymethylpterin-pyrophosphokinase HPPK"/>
    <property type="match status" value="1"/>
</dbReference>
<keyword evidence="7 14" id="KW-0418">Kinase</keyword>
<evidence type="ECO:0000256" key="10">
    <source>
        <dbReference type="ARBA" id="ARBA00029409"/>
    </source>
</evidence>
<dbReference type="PANTHER" id="PTHR43071:SF1">
    <property type="entry name" value="2-AMINO-4-HYDROXY-6-HYDROXYMETHYLDIHYDROPTERIDINE PYROPHOSPHOKINASE"/>
    <property type="match status" value="1"/>
</dbReference>
<dbReference type="Proteomes" id="UP000279089">
    <property type="component" value="Unassembled WGS sequence"/>
</dbReference>
<comment type="caution">
    <text evidence="14">The sequence shown here is derived from an EMBL/GenBank/DDBJ whole genome shotgun (WGS) entry which is preliminary data.</text>
</comment>
<comment type="pathway">
    <text evidence="1">Cofactor biosynthesis; tetrahydrofolate biosynthesis; 2-amino-4-hydroxy-6-hydroxymethyl-7,8-dihydropteridine diphosphate from 7,8-dihydroneopterin triphosphate: step 4/4.</text>
</comment>
<proteinExistence type="inferred from homology"/>
<evidence type="ECO:0000313" key="15">
    <source>
        <dbReference type="Proteomes" id="UP000279089"/>
    </source>
</evidence>
<evidence type="ECO:0000256" key="12">
    <source>
        <dbReference type="ARBA" id="ARBA00033413"/>
    </source>
</evidence>
<dbReference type="SUPFAM" id="SSF55083">
    <property type="entry name" value="6-hydroxymethyl-7,8-dihydropterin pyrophosphokinase, HPPK"/>
    <property type="match status" value="1"/>
</dbReference>
<sequence>MNTAILLIGGNMGDRPKYLQEAVRLLGERAGKVTLESAMYETAPWGDVQQPDYLNQALVLETPLSAVQLLEVTLEAEREIGRIRRLKWDSRVIDIDIIFFNREVITLPHLKIPHPQMQNRRFVLAPLQEVIPDWEHPILQLTVNQLLEVCPDPLPVHKYIAATH</sequence>
<evidence type="ECO:0000256" key="11">
    <source>
        <dbReference type="ARBA" id="ARBA00029766"/>
    </source>
</evidence>
<comment type="similarity">
    <text evidence="2">Belongs to the HPPK family.</text>
</comment>
<evidence type="ECO:0000256" key="3">
    <source>
        <dbReference type="ARBA" id="ARBA00013253"/>
    </source>
</evidence>
<evidence type="ECO:0000256" key="7">
    <source>
        <dbReference type="ARBA" id="ARBA00022777"/>
    </source>
</evidence>
<dbReference type="EMBL" id="RMBX01000016">
    <property type="protein sequence ID" value="RPD38362.1"/>
    <property type="molecule type" value="Genomic_DNA"/>
</dbReference>
<dbReference type="Pfam" id="PF01288">
    <property type="entry name" value="HPPK"/>
    <property type="match status" value="1"/>
</dbReference>
<feature type="domain" description="7,8-dihydro-6-hydroxymethylpterin-pyrophosphokinase" evidence="13">
    <location>
        <begin position="6"/>
        <end position="132"/>
    </location>
</feature>
<dbReference type="InterPro" id="IPR035907">
    <property type="entry name" value="Hppk_sf"/>
</dbReference>
<evidence type="ECO:0000256" key="6">
    <source>
        <dbReference type="ARBA" id="ARBA00022741"/>
    </source>
</evidence>
<dbReference type="InterPro" id="IPR000550">
    <property type="entry name" value="Hppk"/>
</dbReference>
<evidence type="ECO:0000256" key="4">
    <source>
        <dbReference type="ARBA" id="ARBA00016218"/>
    </source>
</evidence>
<dbReference type="NCBIfam" id="TIGR01498">
    <property type="entry name" value="folK"/>
    <property type="match status" value="1"/>
</dbReference>
<evidence type="ECO:0000256" key="1">
    <source>
        <dbReference type="ARBA" id="ARBA00005051"/>
    </source>
</evidence>
<organism evidence="14 15">
    <name type="scientific">Chitinophaga barathri</name>
    <dbReference type="NCBI Taxonomy" id="1647451"/>
    <lineage>
        <taxon>Bacteria</taxon>
        <taxon>Pseudomonadati</taxon>
        <taxon>Bacteroidota</taxon>
        <taxon>Chitinophagia</taxon>
        <taxon>Chitinophagales</taxon>
        <taxon>Chitinophagaceae</taxon>
        <taxon>Chitinophaga</taxon>
    </lineage>
</organism>
<keyword evidence="9" id="KW-0289">Folate biosynthesis</keyword>
<evidence type="ECO:0000313" key="14">
    <source>
        <dbReference type="EMBL" id="RPD38362.1"/>
    </source>
</evidence>
<keyword evidence="5 14" id="KW-0808">Transferase</keyword>
<dbReference type="GO" id="GO:0003848">
    <property type="term" value="F:2-amino-4-hydroxy-6-hydroxymethyldihydropteridine diphosphokinase activity"/>
    <property type="evidence" value="ECO:0007669"/>
    <property type="project" value="UniProtKB-EC"/>
</dbReference>
<dbReference type="RefSeq" id="WP_120519237.1">
    <property type="nucleotide sequence ID" value="NZ_QXZY01000016.1"/>
</dbReference>
<evidence type="ECO:0000256" key="8">
    <source>
        <dbReference type="ARBA" id="ARBA00022840"/>
    </source>
</evidence>
<keyword evidence="15" id="KW-1185">Reference proteome</keyword>
<dbReference type="AlphaFoldDB" id="A0A3N4M596"/>
<dbReference type="EC" id="2.7.6.3" evidence="3"/>
<dbReference type="OrthoDB" id="9808041at2"/>
<accession>A0A3N4M596</accession>
<evidence type="ECO:0000256" key="2">
    <source>
        <dbReference type="ARBA" id="ARBA00005810"/>
    </source>
</evidence>
<dbReference type="GO" id="GO:0016301">
    <property type="term" value="F:kinase activity"/>
    <property type="evidence" value="ECO:0007669"/>
    <property type="project" value="UniProtKB-KW"/>
</dbReference>
<evidence type="ECO:0000259" key="13">
    <source>
        <dbReference type="Pfam" id="PF01288"/>
    </source>
</evidence>
<dbReference type="UniPathway" id="UPA00077">
    <property type="reaction ID" value="UER00155"/>
</dbReference>
<dbReference type="GO" id="GO:0005524">
    <property type="term" value="F:ATP binding"/>
    <property type="evidence" value="ECO:0007669"/>
    <property type="project" value="UniProtKB-KW"/>
</dbReference>
<keyword evidence="6" id="KW-0547">Nucleotide-binding</keyword>
<dbReference type="GO" id="GO:0046654">
    <property type="term" value="P:tetrahydrofolate biosynthetic process"/>
    <property type="evidence" value="ECO:0007669"/>
    <property type="project" value="UniProtKB-UniPathway"/>
</dbReference>
<reference evidence="15" key="1">
    <citation type="submission" date="2018-11" db="EMBL/GenBank/DDBJ databases">
        <title>Chitinophaga lutea sp.nov., isolate from arsenic contaminated soil.</title>
        <authorList>
            <person name="Zong Y."/>
        </authorList>
    </citation>
    <scope>NUCLEOTIDE SEQUENCE [LARGE SCALE GENOMIC DNA]</scope>
    <source>
        <strain evidence="15">YLT18</strain>
    </source>
</reference>
<dbReference type="PANTHER" id="PTHR43071">
    <property type="entry name" value="2-AMINO-4-HYDROXY-6-HYDROXYMETHYLDIHYDROPTERIDINE PYROPHOSPHOKINASE"/>
    <property type="match status" value="1"/>
</dbReference>
<dbReference type="GO" id="GO:0046656">
    <property type="term" value="P:folic acid biosynthetic process"/>
    <property type="evidence" value="ECO:0007669"/>
    <property type="project" value="UniProtKB-KW"/>
</dbReference>
<dbReference type="CDD" id="cd00483">
    <property type="entry name" value="HPPK"/>
    <property type="match status" value="1"/>
</dbReference>
<gene>
    <name evidence="14" type="primary">folK</name>
    <name evidence="14" type="ORF">EG028_25730</name>
</gene>